<evidence type="ECO:0000256" key="1">
    <source>
        <dbReference type="SAM" id="MobiDB-lite"/>
    </source>
</evidence>
<keyword evidence="2" id="KW-1133">Transmembrane helix</keyword>
<evidence type="ECO:0000256" key="2">
    <source>
        <dbReference type="SAM" id="Phobius"/>
    </source>
</evidence>
<reference evidence="3" key="1">
    <citation type="journal article" date="2020" name="Nature">
        <title>Giant virus diversity and host interactions through global metagenomics.</title>
        <authorList>
            <person name="Schulz F."/>
            <person name="Roux S."/>
            <person name="Paez-Espino D."/>
            <person name="Jungbluth S."/>
            <person name="Walsh D.A."/>
            <person name="Denef V.J."/>
            <person name="McMahon K.D."/>
            <person name="Konstantinidis K.T."/>
            <person name="Eloe-Fadrosh E.A."/>
            <person name="Kyrpides N.C."/>
            <person name="Woyke T."/>
        </authorList>
    </citation>
    <scope>NUCLEOTIDE SEQUENCE</scope>
    <source>
        <strain evidence="3">GVMAG-S-1101182-85</strain>
    </source>
</reference>
<feature type="compositionally biased region" description="Polar residues" evidence="1">
    <location>
        <begin position="324"/>
        <end position="335"/>
    </location>
</feature>
<keyword evidence="2" id="KW-0472">Membrane</keyword>
<accession>A0A6C0KAL8</accession>
<keyword evidence="2" id="KW-0812">Transmembrane</keyword>
<feature type="transmembrane region" description="Helical" evidence="2">
    <location>
        <begin position="12"/>
        <end position="31"/>
    </location>
</feature>
<dbReference type="EMBL" id="MN740831">
    <property type="protein sequence ID" value="QHU14126.1"/>
    <property type="molecule type" value="Genomic_DNA"/>
</dbReference>
<feature type="region of interest" description="Disordered" evidence="1">
    <location>
        <begin position="305"/>
        <end position="353"/>
    </location>
</feature>
<evidence type="ECO:0000313" key="3">
    <source>
        <dbReference type="EMBL" id="QHU14126.1"/>
    </source>
</evidence>
<protein>
    <submittedName>
        <fullName evidence="3">Uncharacterized protein</fullName>
    </submittedName>
</protein>
<name>A0A6C0KAL8_9ZZZZ</name>
<proteinExistence type="predicted"/>
<feature type="compositionally biased region" description="Low complexity" evidence="1">
    <location>
        <begin position="342"/>
        <end position="353"/>
    </location>
</feature>
<organism evidence="3">
    <name type="scientific">viral metagenome</name>
    <dbReference type="NCBI Taxonomy" id="1070528"/>
    <lineage>
        <taxon>unclassified sequences</taxon>
        <taxon>metagenomes</taxon>
        <taxon>organismal metagenomes</taxon>
    </lineage>
</organism>
<dbReference type="AlphaFoldDB" id="A0A6C0KAL8"/>
<sequence>MKVPSWLTLDVKVAGVGALVIILVVLLISFLPQVQPQNAELRAKQASVNQKQGFTGGCDSNVVLDTSKNGVFPYSTSPINSLDQYEADVVFENEGDRELKKQQINQLKRQFPLDWSFYPPNSSKFQSGQAKYIEGFSTQSSADDLDTPYKNIGDGNLVPPDTLELEKEEQKILATYKPQKTSDLTKYDIDDAQALVAEIYKKKQMIPTVVSKGNNVFEVVSTRNVNEKIEYEDDLPVATASSSAMASVGEATIEVPAVATETAAGLDPFYEPTTQTRSDRTDYQRWTPGLERMFAPTYPTLDWIGGTSYTDTTAEQRELPPPSNEGSRTVSSSGKPSAGSLGPSTAGTSSQGAAAYAEMVGRKY</sequence>